<dbReference type="KEGG" id="ang:An11g09090"/>
<proteinExistence type="predicted"/>
<dbReference type="RefSeq" id="XP_059606384.1">
    <property type="nucleotide sequence ID" value="XM_059750493.1"/>
</dbReference>
<dbReference type="VEuPathDB" id="FungiDB:An11g09090"/>
<protein>
    <submittedName>
        <fullName evidence="1">Uncharacterized protein</fullName>
    </submittedName>
</protein>
<dbReference type="AlphaFoldDB" id="A0AAJ8BYW1"/>
<gene>
    <name evidence="1" type="ORF">An11g09090</name>
</gene>
<reference evidence="1" key="2">
    <citation type="submission" date="2025-08" db="UniProtKB">
        <authorList>
            <consortium name="RefSeq"/>
        </authorList>
    </citation>
    <scope>IDENTIFICATION</scope>
</reference>
<reference evidence="1" key="1">
    <citation type="submission" date="2025-02" db="EMBL/GenBank/DDBJ databases">
        <authorList>
            <consortium name="NCBI Genome Project"/>
        </authorList>
    </citation>
    <scope>NUCLEOTIDE SEQUENCE</scope>
</reference>
<accession>A0AAJ8BYW1</accession>
<name>A0AAJ8BYW1_ASPNG</name>
<evidence type="ECO:0000313" key="1">
    <source>
        <dbReference type="RefSeq" id="XP_059606384.1"/>
    </source>
</evidence>
<organism evidence="1">
    <name type="scientific">Aspergillus niger</name>
    <dbReference type="NCBI Taxonomy" id="5061"/>
    <lineage>
        <taxon>Eukaryota</taxon>
        <taxon>Fungi</taxon>
        <taxon>Dikarya</taxon>
        <taxon>Ascomycota</taxon>
        <taxon>Pezizomycotina</taxon>
        <taxon>Eurotiomycetes</taxon>
        <taxon>Eurotiomycetidae</taxon>
        <taxon>Eurotiales</taxon>
        <taxon>Aspergillaceae</taxon>
        <taxon>Aspergillus</taxon>
        <taxon>Aspergillus subgen. Circumdati</taxon>
    </lineage>
</organism>
<dbReference type="GeneID" id="84592401"/>
<sequence length="224" mass="24297">MAHLVVCSISDHSLGYAWASAKEFGTVNSLTFGLTVSKGTSVIRRCISILVPSLAREQRQSQYCKPRIKKTVEDICYKSRCGSFTVANDANLEAELGAEYEAKVNGYKRPGGCPNYAASKSRDKSPDCGMHGGPEKTGVVCTCTNGVTKKTSYHRDLPIDDTPPNWTMTPSDITNGALVRYVVDCVNASAPALVTVTACYLSQFYNGLPNTRRVVNGQDRVNRG</sequence>